<dbReference type="RefSeq" id="WP_353641990.1">
    <property type="nucleotide sequence ID" value="NZ_CP159253.1"/>
</dbReference>
<dbReference type="AlphaFoldDB" id="A0AAU8CU69"/>
<gene>
    <name evidence="2" type="ORF">ABVK50_08415</name>
</gene>
<reference evidence="2" key="1">
    <citation type="submission" date="2024-06" db="EMBL/GenBank/DDBJ databases">
        <title>Mesorhizobium karijinii sp. nov., a symbiont of the iconic Swainsona formosa from arid Australia.</title>
        <authorList>
            <person name="Hill Y.J."/>
            <person name="Watkin E.L.J."/>
            <person name="O'Hara G.W."/>
            <person name="Terpolilli J."/>
            <person name="Tye M.L."/>
            <person name="Kohlmeier M.G."/>
        </authorList>
    </citation>
    <scope>NUCLEOTIDE SEQUENCE</scope>
    <source>
        <strain evidence="2">WSM2240</strain>
    </source>
</reference>
<evidence type="ECO:0008006" key="3">
    <source>
        <dbReference type="Google" id="ProtNLM"/>
    </source>
</evidence>
<evidence type="ECO:0000313" key="2">
    <source>
        <dbReference type="EMBL" id="XCG50484.1"/>
    </source>
</evidence>
<feature type="region of interest" description="Disordered" evidence="1">
    <location>
        <begin position="27"/>
        <end position="60"/>
    </location>
</feature>
<accession>A0AAU8CU69</accession>
<proteinExistence type="predicted"/>
<evidence type="ECO:0000256" key="1">
    <source>
        <dbReference type="SAM" id="MobiDB-lite"/>
    </source>
</evidence>
<protein>
    <recommendedName>
        <fullName evidence="3">CopG family transcriptional regulator</fullName>
    </recommendedName>
</protein>
<sequence length="60" mass="6404">MNQHQEAEDFFRARAARADRNAFLDFLDGGGNEPPPEGDVLPAKPAHVKSISGVRGGKTG</sequence>
<name>A0AAU8CU69_9HYPH</name>
<organism evidence="2">
    <name type="scientific">Mesorhizobium sp. WSM2240</name>
    <dbReference type="NCBI Taxonomy" id="3228851"/>
    <lineage>
        <taxon>Bacteria</taxon>
        <taxon>Pseudomonadati</taxon>
        <taxon>Pseudomonadota</taxon>
        <taxon>Alphaproteobacteria</taxon>
        <taxon>Hyphomicrobiales</taxon>
        <taxon>Phyllobacteriaceae</taxon>
        <taxon>Mesorhizobium</taxon>
    </lineage>
</organism>
<dbReference type="EMBL" id="CP159253">
    <property type="protein sequence ID" value="XCG50484.1"/>
    <property type="molecule type" value="Genomic_DNA"/>
</dbReference>